<dbReference type="AlphaFoldDB" id="A0A1E3PJQ8"/>
<dbReference type="InterPro" id="IPR036412">
    <property type="entry name" value="HAD-like_sf"/>
</dbReference>
<dbReference type="InterPro" id="IPR011948">
    <property type="entry name" value="Dullard_phosphatase"/>
</dbReference>
<accession>A0A1E3PJQ8</accession>
<evidence type="ECO:0000313" key="3">
    <source>
        <dbReference type="Proteomes" id="UP000095009"/>
    </source>
</evidence>
<dbReference type="InterPro" id="IPR023214">
    <property type="entry name" value="HAD_sf"/>
</dbReference>
<name>A0A1E3PJQ8_9ASCO</name>
<proteinExistence type="predicted"/>
<evidence type="ECO:0000259" key="1">
    <source>
        <dbReference type="PROSITE" id="PS50969"/>
    </source>
</evidence>
<sequence length="180" mass="20905">MKTLILDLDETLIHSLSRGSQHPAGHMVEVKLSKLHPSTLYYVHKRPYCDEFLHCMKQWFNLVVFTASVQQYADPVIDWLEQEQKFFSKRLYRQHCTLRPAGYTKDISTVESDLSRVVILDNSPISYAMHENNAIAIEGWINDPSDAHLMYLIPFMNALRFSMDVRSIITLKNGDIAFRD</sequence>
<dbReference type="Pfam" id="PF03031">
    <property type="entry name" value="NIF"/>
    <property type="match status" value="1"/>
</dbReference>
<dbReference type="SMART" id="SM00577">
    <property type="entry name" value="CPDc"/>
    <property type="match status" value="1"/>
</dbReference>
<dbReference type="FunFam" id="3.40.50.1000:FF:000093">
    <property type="entry name" value="NLI interacting factor-like phosphatase family protein"/>
    <property type="match status" value="1"/>
</dbReference>
<dbReference type="PANTHER" id="PTHR12210">
    <property type="entry name" value="DULLARD PROTEIN PHOSPHATASE"/>
    <property type="match status" value="1"/>
</dbReference>
<gene>
    <name evidence="2" type="ORF">NADFUDRAFT_24071</name>
</gene>
<dbReference type="Gene3D" id="3.40.50.1000">
    <property type="entry name" value="HAD superfamily/HAD-like"/>
    <property type="match status" value="1"/>
</dbReference>
<dbReference type="CDD" id="cd07521">
    <property type="entry name" value="HAD_FCP1-like"/>
    <property type="match status" value="1"/>
</dbReference>
<protein>
    <recommendedName>
        <fullName evidence="1">FCP1 homology domain-containing protein</fullName>
    </recommendedName>
</protein>
<dbReference type="InterPro" id="IPR050365">
    <property type="entry name" value="TIM50"/>
</dbReference>
<dbReference type="SUPFAM" id="SSF56784">
    <property type="entry name" value="HAD-like"/>
    <property type="match status" value="1"/>
</dbReference>
<dbReference type="OrthoDB" id="277011at2759"/>
<dbReference type="NCBIfam" id="TIGR02251">
    <property type="entry name" value="HIF-SF_euk"/>
    <property type="match status" value="1"/>
</dbReference>
<dbReference type="Proteomes" id="UP000095009">
    <property type="component" value="Unassembled WGS sequence"/>
</dbReference>
<reference evidence="2 3" key="1">
    <citation type="journal article" date="2016" name="Proc. Natl. Acad. Sci. U.S.A.">
        <title>Comparative genomics of biotechnologically important yeasts.</title>
        <authorList>
            <person name="Riley R."/>
            <person name="Haridas S."/>
            <person name="Wolfe K.H."/>
            <person name="Lopes M.R."/>
            <person name="Hittinger C.T."/>
            <person name="Goeker M."/>
            <person name="Salamov A.A."/>
            <person name="Wisecaver J.H."/>
            <person name="Long T.M."/>
            <person name="Calvey C.H."/>
            <person name="Aerts A.L."/>
            <person name="Barry K.W."/>
            <person name="Choi C."/>
            <person name="Clum A."/>
            <person name="Coughlan A.Y."/>
            <person name="Deshpande S."/>
            <person name="Douglass A.P."/>
            <person name="Hanson S.J."/>
            <person name="Klenk H.-P."/>
            <person name="LaButti K.M."/>
            <person name="Lapidus A."/>
            <person name="Lindquist E.A."/>
            <person name="Lipzen A.M."/>
            <person name="Meier-Kolthoff J.P."/>
            <person name="Ohm R.A."/>
            <person name="Otillar R.P."/>
            <person name="Pangilinan J.L."/>
            <person name="Peng Y."/>
            <person name="Rokas A."/>
            <person name="Rosa C.A."/>
            <person name="Scheuner C."/>
            <person name="Sibirny A.A."/>
            <person name="Slot J.C."/>
            <person name="Stielow J.B."/>
            <person name="Sun H."/>
            <person name="Kurtzman C.P."/>
            <person name="Blackwell M."/>
            <person name="Grigoriev I.V."/>
            <person name="Jeffries T.W."/>
        </authorList>
    </citation>
    <scope>NUCLEOTIDE SEQUENCE [LARGE SCALE GENOMIC DNA]</scope>
    <source>
        <strain evidence="2 3">DSM 6958</strain>
    </source>
</reference>
<dbReference type="GO" id="GO:0016791">
    <property type="term" value="F:phosphatase activity"/>
    <property type="evidence" value="ECO:0007669"/>
    <property type="project" value="InterPro"/>
</dbReference>
<dbReference type="EMBL" id="KV454409">
    <property type="protein sequence ID" value="ODQ65659.1"/>
    <property type="molecule type" value="Genomic_DNA"/>
</dbReference>
<organism evidence="2 3">
    <name type="scientific">Nadsonia fulvescens var. elongata DSM 6958</name>
    <dbReference type="NCBI Taxonomy" id="857566"/>
    <lineage>
        <taxon>Eukaryota</taxon>
        <taxon>Fungi</taxon>
        <taxon>Dikarya</taxon>
        <taxon>Ascomycota</taxon>
        <taxon>Saccharomycotina</taxon>
        <taxon>Dipodascomycetes</taxon>
        <taxon>Dipodascales</taxon>
        <taxon>Dipodascales incertae sedis</taxon>
        <taxon>Nadsonia</taxon>
    </lineage>
</organism>
<feature type="domain" description="FCP1 homology" evidence="1">
    <location>
        <begin position="1"/>
        <end position="159"/>
    </location>
</feature>
<dbReference type="InterPro" id="IPR004274">
    <property type="entry name" value="FCP1_dom"/>
</dbReference>
<evidence type="ECO:0000313" key="2">
    <source>
        <dbReference type="EMBL" id="ODQ65659.1"/>
    </source>
</evidence>
<dbReference type="PROSITE" id="PS50969">
    <property type="entry name" value="FCP1"/>
    <property type="match status" value="1"/>
</dbReference>
<dbReference type="STRING" id="857566.A0A1E3PJQ8"/>
<keyword evidence="3" id="KW-1185">Reference proteome</keyword>